<feature type="transmembrane region" description="Helical" evidence="1">
    <location>
        <begin position="139"/>
        <end position="157"/>
    </location>
</feature>
<evidence type="ECO:0000313" key="3">
    <source>
        <dbReference type="Proteomes" id="UP000711614"/>
    </source>
</evidence>
<dbReference type="Pfam" id="PF06772">
    <property type="entry name" value="LtrA"/>
    <property type="match status" value="1"/>
</dbReference>
<evidence type="ECO:0000256" key="1">
    <source>
        <dbReference type="SAM" id="Phobius"/>
    </source>
</evidence>
<proteinExistence type="predicted"/>
<sequence length="231" mass="25389">MKPRDPHEPGRVSSSLELFFDLVFAVAVAVASAQLHDSFAEGRIWEGLVSYAVVFFGVWWAWMNFTWFATSFAAEDWLYKLLTILQMAGVLVLTAGIPPVFAGSNFTVLVLGYVVMRVAMVAQWLRAARRAGGRRRTTLRYATGIAVVQVLWLLWLLLEGPAAAAALVLLIAAELAIPVVAERTGNTPWHPHHITERYGLFTLILLGGSLLGSSNAIIAALSDVEALARWW</sequence>
<keyword evidence="3" id="KW-1185">Reference proteome</keyword>
<dbReference type="EMBL" id="JAGIOI010000001">
    <property type="protein sequence ID" value="MBP2414277.1"/>
    <property type="molecule type" value="Genomic_DNA"/>
</dbReference>
<dbReference type="InterPro" id="IPR010640">
    <property type="entry name" value="Low_temperature_requirement_A"/>
</dbReference>
<reference evidence="2 3" key="1">
    <citation type="submission" date="2021-03" db="EMBL/GenBank/DDBJ databases">
        <title>Sequencing the genomes of 1000 actinobacteria strains.</title>
        <authorList>
            <person name="Klenk H.-P."/>
        </authorList>
    </citation>
    <scope>NUCLEOTIDE SEQUENCE [LARGE SCALE GENOMIC DNA]</scope>
    <source>
        <strain evidence="2 3">DSM 16005</strain>
    </source>
</reference>
<protein>
    <submittedName>
        <fullName evidence="2">Low temperature requirement protein LtrA</fullName>
    </submittedName>
</protein>
<keyword evidence="1" id="KW-0812">Transmembrane</keyword>
<feature type="transmembrane region" description="Helical" evidence="1">
    <location>
        <begin position="81"/>
        <end position="102"/>
    </location>
</feature>
<feature type="transmembrane region" description="Helical" evidence="1">
    <location>
        <begin position="48"/>
        <end position="69"/>
    </location>
</feature>
<name>A0ABS4YZQ7_9MICC</name>
<feature type="transmembrane region" description="Helical" evidence="1">
    <location>
        <begin position="12"/>
        <end position="36"/>
    </location>
</feature>
<comment type="caution">
    <text evidence="2">The sequence shown here is derived from an EMBL/GenBank/DDBJ whole genome shotgun (WGS) entry which is preliminary data.</text>
</comment>
<evidence type="ECO:0000313" key="2">
    <source>
        <dbReference type="EMBL" id="MBP2414277.1"/>
    </source>
</evidence>
<dbReference type="Proteomes" id="UP000711614">
    <property type="component" value="Unassembled WGS sequence"/>
</dbReference>
<dbReference type="PANTHER" id="PTHR36840">
    <property type="entry name" value="BLL5714 PROTEIN"/>
    <property type="match status" value="1"/>
</dbReference>
<feature type="transmembrane region" description="Helical" evidence="1">
    <location>
        <begin position="163"/>
        <end position="180"/>
    </location>
</feature>
<gene>
    <name evidence="2" type="ORF">JOF48_003076</name>
</gene>
<feature type="transmembrane region" description="Helical" evidence="1">
    <location>
        <begin position="200"/>
        <end position="221"/>
    </location>
</feature>
<organism evidence="2 3">
    <name type="scientific">Arthrobacter stackebrandtii</name>
    <dbReference type="NCBI Taxonomy" id="272161"/>
    <lineage>
        <taxon>Bacteria</taxon>
        <taxon>Bacillati</taxon>
        <taxon>Actinomycetota</taxon>
        <taxon>Actinomycetes</taxon>
        <taxon>Micrococcales</taxon>
        <taxon>Micrococcaceae</taxon>
        <taxon>Arthrobacter</taxon>
    </lineage>
</organism>
<keyword evidence="1" id="KW-0472">Membrane</keyword>
<keyword evidence="1" id="KW-1133">Transmembrane helix</keyword>
<accession>A0ABS4YZQ7</accession>
<dbReference type="PANTHER" id="PTHR36840:SF1">
    <property type="entry name" value="BLL5714 PROTEIN"/>
    <property type="match status" value="1"/>
</dbReference>
<dbReference type="RefSeq" id="WP_342591266.1">
    <property type="nucleotide sequence ID" value="NZ_JAGIOI010000001.1"/>
</dbReference>